<dbReference type="InterPro" id="IPR032675">
    <property type="entry name" value="LRR_dom_sf"/>
</dbReference>
<keyword evidence="11" id="KW-1185">Reference proteome</keyword>
<comment type="subcellular location">
    <subcellularLocation>
        <location evidence="1">Cytoplasm</location>
    </subcellularLocation>
</comment>
<dbReference type="Ensembl" id="ENSEBUT00000005882.1">
    <property type="protein sequence ID" value="ENSEBUP00000005444.1"/>
    <property type="gene ID" value="ENSEBUG00000003674.1"/>
</dbReference>
<dbReference type="PANTHER" id="PTHR46652:SF3">
    <property type="entry name" value="LEUCINE-RICH REPEAT-CONTAINING PROTEIN 9"/>
    <property type="match status" value="1"/>
</dbReference>
<dbReference type="InterPro" id="IPR000938">
    <property type="entry name" value="CAP-Gly_domain"/>
</dbReference>
<keyword evidence="4" id="KW-0963">Cytoplasm</keyword>
<organism evidence="10 11">
    <name type="scientific">Eptatretus burgeri</name>
    <name type="common">Inshore hagfish</name>
    <dbReference type="NCBI Taxonomy" id="7764"/>
    <lineage>
        <taxon>Eukaryota</taxon>
        <taxon>Metazoa</taxon>
        <taxon>Chordata</taxon>
        <taxon>Craniata</taxon>
        <taxon>Vertebrata</taxon>
        <taxon>Cyclostomata</taxon>
        <taxon>Myxini</taxon>
        <taxon>Myxiniformes</taxon>
        <taxon>Myxinidae</taxon>
        <taxon>Eptatretinae</taxon>
        <taxon>Eptatretus</taxon>
    </lineage>
</organism>
<name>A0A8C4NEM7_EPTBU</name>
<dbReference type="Proteomes" id="UP000694388">
    <property type="component" value="Unplaced"/>
</dbReference>
<proteinExistence type="inferred from homology"/>
<evidence type="ECO:0000256" key="4">
    <source>
        <dbReference type="ARBA" id="ARBA00022490"/>
    </source>
</evidence>
<dbReference type="CDD" id="cd17044">
    <property type="entry name" value="Ubl_TBCE"/>
    <property type="match status" value="1"/>
</dbReference>
<keyword evidence="5" id="KW-0433">Leucine-rich repeat</keyword>
<keyword evidence="7" id="KW-0143">Chaperone</keyword>
<dbReference type="Gene3D" id="3.10.20.90">
    <property type="entry name" value="Phosphatidylinositol 3-kinase Catalytic Subunit, Chain A, domain 1"/>
    <property type="match status" value="1"/>
</dbReference>
<dbReference type="GO" id="GO:0005737">
    <property type="term" value="C:cytoplasm"/>
    <property type="evidence" value="ECO:0007669"/>
    <property type="project" value="UniProtKB-SubCell"/>
</dbReference>
<evidence type="ECO:0000313" key="11">
    <source>
        <dbReference type="Proteomes" id="UP000694388"/>
    </source>
</evidence>
<dbReference type="PANTHER" id="PTHR46652">
    <property type="entry name" value="LEUCINE-RICH REPEAT AND IQ DOMAIN-CONTAINING PROTEIN 1-RELATED"/>
    <property type="match status" value="1"/>
</dbReference>
<dbReference type="AlphaFoldDB" id="A0A8C4NEM7"/>
<evidence type="ECO:0000256" key="2">
    <source>
        <dbReference type="ARBA" id="ARBA00006286"/>
    </source>
</evidence>
<reference evidence="10" key="1">
    <citation type="submission" date="2025-05" db="UniProtKB">
        <authorList>
            <consortium name="Ensembl"/>
        </authorList>
    </citation>
    <scope>IDENTIFICATION</scope>
</reference>
<evidence type="ECO:0000256" key="6">
    <source>
        <dbReference type="ARBA" id="ARBA00022737"/>
    </source>
</evidence>
<dbReference type="SMART" id="SM01052">
    <property type="entry name" value="CAP_GLY"/>
    <property type="match status" value="1"/>
</dbReference>
<dbReference type="PROSITE" id="PS50245">
    <property type="entry name" value="CAP_GLY_2"/>
    <property type="match status" value="1"/>
</dbReference>
<dbReference type="InterPro" id="IPR036859">
    <property type="entry name" value="CAP-Gly_dom_sf"/>
</dbReference>
<sequence>MSTSILAEVNNEMAMVEVGARVVCRNEHGTVRFKGQVLQTKGLWLGVEWDNPERGLHDGSHEGKQYFKCTHPTGGSFVRLNKVNFGINFLLALEEQYSSNVQLDNDSLPVWKGHKKPVILVGMEKVLQKQSQFEKLLRVSFPEHYVSSADPEGEIRATCPNIKELCLTKQLLSTWDDVAKITIELSHLHHLNLSENRLRVPDNPSVLANAFSNLRLLILNKCAISWPQILQCASMWPVLEELNIHCNGISTLSRPEGVLLTLKRLMLEDNNLTSNDDLLHLSHLPCLEVLNLDNNRLTDIMFPDVVAGQKTSMFKQLKQLIISNNLISNWKSVDELEKLPCLTELKITFNPVIEKEQDSGTAQQMVVARVGGLQTLNFMPVSKKERSQAEWVYVRRFGVEWQKAGGREEKGPSEEFLQLHPRYQQLIEKFGAPEESELQPSTHIMKVDLLPLNILCPDHPKRKPIKKTFPSAMSLHKVKSFLAHLLKIKGCELNLSYMTQEGSREYHMPNDVNPLHFYAIAPGDSLLVRW</sequence>
<evidence type="ECO:0000256" key="1">
    <source>
        <dbReference type="ARBA" id="ARBA00004496"/>
    </source>
</evidence>
<evidence type="ECO:0000256" key="7">
    <source>
        <dbReference type="ARBA" id="ARBA00023186"/>
    </source>
</evidence>
<accession>A0A8C4NEM7</accession>
<dbReference type="SUPFAM" id="SSF52058">
    <property type="entry name" value="L domain-like"/>
    <property type="match status" value="1"/>
</dbReference>
<evidence type="ECO:0000256" key="3">
    <source>
        <dbReference type="ARBA" id="ARBA00015004"/>
    </source>
</evidence>
<dbReference type="InterPro" id="IPR050836">
    <property type="entry name" value="SDS22/Internalin_LRR"/>
</dbReference>
<evidence type="ECO:0000313" key="10">
    <source>
        <dbReference type="Ensembl" id="ENSEBUP00000005492.1"/>
    </source>
</evidence>
<dbReference type="Pfam" id="PF01302">
    <property type="entry name" value="CAP_GLY"/>
    <property type="match status" value="1"/>
</dbReference>
<dbReference type="SUPFAM" id="SSF54236">
    <property type="entry name" value="Ubiquitin-like"/>
    <property type="match status" value="1"/>
</dbReference>
<feature type="domain" description="CAP-Gly" evidence="9">
    <location>
        <begin position="35"/>
        <end position="79"/>
    </location>
</feature>
<dbReference type="SUPFAM" id="SSF74924">
    <property type="entry name" value="Cap-Gly domain"/>
    <property type="match status" value="1"/>
</dbReference>
<dbReference type="PROSITE" id="PS51450">
    <property type="entry name" value="LRR"/>
    <property type="match status" value="2"/>
</dbReference>
<evidence type="ECO:0000256" key="8">
    <source>
        <dbReference type="ARBA" id="ARBA00030180"/>
    </source>
</evidence>
<comment type="similarity">
    <text evidence="2">Belongs to the TBCE family.</text>
</comment>
<dbReference type="Pfam" id="PF14580">
    <property type="entry name" value="LRR_9"/>
    <property type="match status" value="1"/>
</dbReference>
<dbReference type="InterPro" id="IPR044079">
    <property type="entry name" value="Ubl_TBCE"/>
</dbReference>
<keyword evidence="6" id="KW-0677">Repeat</keyword>
<evidence type="ECO:0000256" key="5">
    <source>
        <dbReference type="ARBA" id="ARBA00022614"/>
    </source>
</evidence>
<dbReference type="GeneTree" id="ENSGT00530000063405"/>
<dbReference type="Gene3D" id="2.30.30.190">
    <property type="entry name" value="CAP Gly-rich-like domain"/>
    <property type="match status" value="1"/>
</dbReference>
<dbReference type="FunFam" id="2.30.30.190:FF:000008">
    <property type="entry name" value="Tubulin-specific chaperone E"/>
    <property type="match status" value="1"/>
</dbReference>
<dbReference type="Gene3D" id="3.80.10.10">
    <property type="entry name" value="Ribonuclease Inhibitor"/>
    <property type="match status" value="2"/>
</dbReference>
<dbReference type="Ensembl" id="ENSEBUT00000005930.1">
    <property type="protein sequence ID" value="ENSEBUP00000005492.1"/>
    <property type="gene ID" value="ENSEBUG00000003674.1"/>
</dbReference>
<protein>
    <recommendedName>
        <fullName evidence="3">Tubulin-specific chaperone E</fullName>
    </recommendedName>
    <alternativeName>
        <fullName evidence="8">Tubulin-folding cofactor E</fullName>
    </alternativeName>
</protein>
<evidence type="ECO:0000259" key="9">
    <source>
        <dbReference type="PROSITE" id="PS50245"/>
    </source>
</evidence>
<dbReference type="InterPro" id="IPR029071">
    <property type="entry name" value="Ubiquitin-like_domsf"/>
</dbReference>
<dbReference type="InterPro" id="IPR001611">
    <property type="entry name" value="Leu-rich_rpt"/>
</dbReference>